<dbReference type="InterPro" id="IPR015943">
    <property type="entry name" value="WD40/YVTN_repeat-like_dom_sf"/>
</dbReference>
<keyword evidence="3" id="KW-1185">Reference proteome</keyword>
<evidence type="ECO:0000256" key="1">
    <source>
        <dbReference type="SAM" id="SignalP"/>
    </source>
</evidence>
<keyword evidence="1" id="KW-0732">Signal</keyword>
<organism evidence="2 3">
    <name type="scientific">Aquincola tertiaricarbonis</name>
    <dbReference type="NCBI Taxonomy" id="391953"/>
    <lineage>
        <taxon>Bacteria</taxon>
        <taxon>Pseudomonadati</taxon>
        <taxon>Pseudomonadota</taxon>
        <taxon>Betaproteobacteria</taxon>
        <taxon>Burkholderiales</taxon>
        <taxon>Sphaerotilaceae</taxon>
        <taxon>Aquincola</taxon>
    </lineage>
</organism>
<evidence type="ECO:0000313" key="2">
    <source>
        <dbReference type="EMBL" id="URI07254.1"/>
    </source>
</evidence>
<protein>
    <recommendedName>
        <fullName evidence="4">Photosynthesis system II assembly factor Ycf48/Hcf136-like domain-containing protein</fullName>
    </recommendedName>
</protein>
<dbReference type="SUPFAM" id="SSF110296">
    <property type="entry name" value="Oligoxyloglucan reducing end-specific cellobiohydrolase"/>
    <property type="match status" value="1"/>
</dbReference>
<name>A0ABY4S491_AQUTE</name>
<evidence type="ECO:0008006" key="4">
    <source>
        <dbReference type="Google" id="ProtNLM"/>
    </source>
</evidence>
<feature type="signal peptide" evidence="1">
    <location>
        <begin position="1"/>
        <end position="19"/>
    </location>
</feature>
<dbReference type="CDD" id="cd15482">
    <property type="entry name" value="Sialidase_non-viral"/>
    <property type="match status" value="1"/>
</dbReference>
<gene>
    <name evidence="2" type="ORF">MW290_01100</name>
</gene>
<dbReference type="Proteomes" id="UP001056201">
    <property type="component" value="Chromosome 1"/>
</dbReference>
<dbReference type="RefSeq" id="WP_250195519.1">
    <property type="nucleotide sequence ID" value="NZ_CP097635.1"/>
</dbReference>
<dbReference type="Gene3D" id="2.130.10.10">
    <property type="entry name" value="YVTN repeat-like/Quinoprotein amine dehydrogenase"/>
    <property type="match status" value="1"/>
</dbReference>
<dbReference type="EMBL" id="CP097635">
    <property type="protein sequence ID" value="URI07254.1"/>
    <property type="molecule type" value="Genomic_DNA"/>
</dbReference>
<dbReference type="PANTHER" id="PTHR47199:SF2">
    <property type="entry name" value="PHOTOSYSTEM II STABILITY_ASSEMBLY FACTOR HCF136, CHLOROPLASTIC"/>
    <property type="match status" value="1"/>
</dbReference>
<feature type="chain" id="PRO_5047233338" description="Photosynthesis system II assembly factor Ycf48/Hcf136-like domain-containing protein" evidence="1">
    <location>
        <begin position="20"/>
        <end position="346"/>
    </location>
</feature>
<evidence type="ECO:0000313" key="3">
    <source>
        <dbReference type="Proteomes" id="UP001056201"/>
    </source>
</evidence>
<proteinExistence type="predicted"/>
<accession>A0ABY4S491</accession>
<reference evidence="2" key="1">
    <citation type="submission" date="2022-05" db="EMBL/GenBank/DDBJ databases">
        <title>An RpoN-dependent PEP-CTERM gene is involved in floc formation of an Aquincola tertiaricarbonis strain.</title>
        <authorList>
            <person name="Qiu D."/>
            <person name="Xia M."/>
        </authorList>
    </citation>
    <scope>NUCLEOTIDE SEQUENCE</scope>
    <source>
        <strain evidence="2">RN12</strain>
    </source>
</reference>
<dbReference type="PANTHER" id="PTHR47199">
    <property type="entry name" value="PHOTOSYSTEM II STABILITY/ASSEMBLY FACTOR HCF136, CHLOROPLASTIC"/>
    <property type="match status" value="1"/>
</dbReference>
<sequence length="346" mass="36132">MNALLSSALGLFAGLSAQAAPVAEALQRPAVTVKAPERAALLSAAQAGSRIVAVGERGIVLLSDDAGRSWRQAASPVSVTLTTVRFANATQGVAVGHGGTVLTTQDAGSSWQLRLDGRRLATLAREAATTPEAQRDAERLVADGPDKPLLDVLMWDAQRLLAVGAYGLAVYSPDGGQTWQPWMDRLPNPKGLHWYVARRQGDTLLLAGEQGLAARSDDGGRTFRPLASPYRGSWFTGELAADGSTVLAGLRGNVWRSTDGGGSWTQLPNPVPATVIAAATQPDGGLLLLSQAGALLRLHGERLQPLKTPPLPLPTALLPMAEGRLLALGLTGLTTVTLPAPNETRP</sequence>